<accession>A0A8J6TQP0</accession>
<protein>
    <submittedName>
        <fullName evidence="6">Acetate--CoA ligase family protein</fullName>
    </submittedName>
</protein>
<dbReference type="PANTHER" id="PTHR43334:SF2">
    <property type="entry name" value="ACETATE--COA LIGASE [ADP-FORMING]"/>
    <property type="match status" value="1"/>
</dbReference>
<dbReference type="InterPro" id="IPR036291">
    <property type="entry name" value="NAD(P)-bd_dom_sf"/>
</dbReference>
<dbReference type="InterPro" id="IPR016102">
    <property type="entry name" value="Succinyl-CoA_synth-like"/>
</dbReference>
<keyword evidence="3 4" id="KW-0067">ATP-binding</keyword>
<dbReference type="InterPro" id="IPR013815">
    <property type="entry name" value="ATP_grasp_subdomain_1"/>
</dbReference>
<dbReference type="Pfam" id="PF13380">
    <property type="entry name" value="CoA_binding_2"/>
    <property type="match status" value="1"/>
</dbReference>
<proteinExistence type="predicted"/>
<dbReference type="InterPro" id="IPR032875">
    <property type="entry name" value="Succ_CoA_lig_flav_dom"/>
</dbReference>
<dbReference type="Gene3D" id="3.30.470.20">
    <property type="entry name" value="ATP-grasp fold, B domain"/>
    <property type="match status" value="1"/>
</dbReference>
<dbReference type="SUPFAM" id="SSF51735">
    <property type="entry name" value="NAD(P)-binding Rossmann-fold domains"/>
    <property type="match status" value="1"/>
</dbReference>
<dbReference type="InterPro" id="IPR051538">
    <property type="entry name" value="Acyl-CoA_Synth/Transferase"/>
</dbReference>
<name>A0A8J6TQP0_9BACT</name>
<dbReference type="SMART" id="SM00881">
    <property type="entry name" value="CoA_binding"/>
    <property type="match status" value="1"/>
</dbReference>
<feature type="domain" description="ATP-grasp" evidence="5">
    <location>
        <begin position="24"/>
        <end position="243"/>
    </location>
</feature>
<dbReference type="SUPFAM" id="SSF52210">
    <property type="entry name" value="Succinyl-CoA synthetase domains"/>
    <property type="match status" value="2"/>
</dbReference>
<dbReference type="AlphaFoldDB" id="A0A8J6TQP0"/>
<evidence type="ECO:0000313" key="7">
    <source>
        <dbReference type="Proteomes" id="UP000605201"/>
    </source>
</evidence>
<reference evidence="6 7" key="1">
    <citation type="submission" date="2020-08" db="EMBL/GenBank/DDBJ databases">
        <title>Bridging the membrane lipid divide: bacteria of the FCB group superphylum have the potential to synthesize archaeal ether lipids.</title>
        <authorList>
            <person name="Villanueva L."/>
            <person name="Von Meijenfeldt F.A.B."/>
            <person name="Westbye A.B."/>
            <person name="Yadav S."/>
            <person name="Hopmans E.C."/>
            <person name="Dutilh B.E."/>
            <person name="Sinninghe Damste J.S."/>
        </authorList>
    </citation>
    <scope>NUCLEOTIDE SEQUENCE [LARGE SCALE GENOMIC DNA]</scope>
    <source>
        <strain evidence="6">NIOZ-UU17</strain>
    </source>
</reference>
<evidence type="ECO:0000259" key="5">
    <source>
        <dbReference type="PROSITE" id="PS50975"/>
    </source>
</evidence>
<organism evidence="6 7">
    <name type="scientific">Candidatus Desulfatibia vada</name>
    <dbReference type="NCBI Taxonomy" id="2841696"/>
    <lineage>
        <taxon>Bacteria</taxon>
        <taxon>Pseudomonadati</taxon>
        <taxon>Thermodesulfobacteriota</taxon>
        <taxon>Desulfobacteria</taxon>
        <taxon>Desulfobacterales</taxon>
        <taxon>Desulfobacterales incertae sedis</taxon>
        <taxon>Candidatus Desulfatibia</taxon>
    </lineage>
</organism>
<evidence type="ECO:0000313" key="6">
    <source>
        <dbReference type="EMBL" id="MBC8431345.1"/>
    </source>
</evidence>
<evidence type="ECO:0000256" key="3">
    <source>
        <dbReference type="ARBA" id="ARBA00022840"/>
    </source>
</evidence>
<dbReference type="GO" id="GO:0016874">
    <property type="term" value="F:ligase activity"/>
    <property type="evidence" value="ECO:0007669"/>
    <property type="project" value="UniProtKB-KW"/>
</dbReference>
<dbReference type="Pfam" id="PF13607">
    <property type="entry name" value="Succ_CoA_lig"/>
    <property type="match status" value="1"/>
</dbReference>
<dbReference type="EMBL" id="JACNIG010000137">
    <property type="protein sequence ID" value="MBC8431345.1"/>
    <property type="molecule type" value="Genomic_DNA"/>
</dbReference>
<dbReference type="Gene3D" id="3.40.50.720">
    <property type="entry name" value="NAD(P)-binding Rossmann-like Domain"/>
    <property type="match status" value="1"/>
</dbReference>
<dbReference type="GO" id="GO:0005524">
    <property type="term" value="F:ATP binding"/>
    <property type="evidence" value="ECO:0007669"/>
    <property type="project" value="UniProtKB-UniRule"/>
</dbReference>
<dbReference type="SUPFAM" id="SSF56059">
    <property type="entry name" value="Glutathione synthetase ATP-binding domain-like"/>
    <property type="match status" value="1"/>
</dbReference>
<dbReference type="Gene3D" id="3.40.50.261">
    <property type="entry name" value="Succinyl-CoA synthetase domains"/>
    <property type="match status" value="2"/>
</dbReference>
<gene>
    <name evidence="6" type="ORF">H8D96_05450</name>
</gene>
<keyword evidence="2 4" id="KW-0547">Nucleotide-binding</keyword>
<dbReference type="PROSITE" id="PS50975">
    <property type="entry name" value="ATP_GRASP"/>
    <property type="match status" value="1"/>
</dbReference>
<sequence length="726" mass="78091">MDINTLLKKAKQAGKTALNESESKQLLKAFGIPVVSETVVLNKDDALSASREIGFPVVLKGLGSTFLHKTEQGMVHLNITDSQAAAAAVDSIAMVAGDQLEGFLVQPYIKGNREFAAGIFKDQQFGPVIMFGIGGTFTEALADVTFRLAPITETDAAEMLDEIRAKALLANFRGQSAADRKLLIRTLMGLSRIAVEHADIAEIDINPLLITPDGSVCAVDALAVFGNGATAIDVIPPVDPALLGYFFHPKPIAFVGASAQIGKWGHTLPINTISGGFKGDIFLVNPKGGTIAGRKVYRSVAEIPGRVDLAVVTIPAQGVINLIPQFKEKKISNMLLITSGFGETGATGKELEKQLIKQARAAGILVLGPNTMGICNPHINLYCTGVNVRPRAGSTAVVAQSGNMGTQLLAFAEHQGIGIRGFCGSGNEAMITIEDYLDAFATDSLTRTVMLYIESAKNGRRFFESARRVGKKKPIVLLKGGQSRAGNRAAASHTGAMASDTKVFDAACRQAGIVKVERSMDLLDLAAAFSSVPLPQGNRAAIMTLGGGWGVITADLCSEYRLVVPELSTEILEHLDKMLPPCWSRSNPVDIVGESDNVLPMEIMEELLKWDGCDAVINLGILGRKILVKRLMDAVLKADSTYSPEVIDSINKSLAAFEVKYIKHVVNLMEKYNKPVYGVSLMADENDQTVYRVASGRYKGLFFQTPERAVKAFAKMHEYQCFLMKE</sequence>
<dbReference type="Pfam" id="PF13549">
    <property type="entry name" value="ATP-grasp_5"/>
    <property type="match status" value="1"/>
</dbReference>
<keyword evidence="1 6" id="KW-0436">Ligase</keyword>
<dbReference type="PANTHER" id="PTHR43334">
    <property type="entry name" value="ACETATE--COA LIGASE [ADP-FORMING]"/>
    <property type="match status" value="1"/>
</dbReference>
<evidence type="ECO:0000256" key="2">
    <source>
        <dbReference type="ARBA" id="ARBA00022741"/>
    </source>
</evidence>
<evidence type="ECO:0000256" key="1">
    <source>
        <dbReference type="ARBA" id="ARBA00022598"/>
    </source>
</evidence>
<comment type="caution">
    <text evidence="6">The sequence shown here is derived from an EMBL/GenBank/DDBJ whole genome shotgun (WGS) entry which is preliminary data.</text>
</comment>
<dbReference type="Proteomes" id="UP000605201">
    <property type="component" value="Unassembled WGS sequence"/>
</dbReference>
<dbReference type="Gene3D" id="3.30.1490.20">
    <property type="entry name" value="ATP-grasp fold, A domain"/>
    <property type="match status" value="1"/>
</dbReference>
<dbReference type="GO" id="GO:0046872">
    <property type="term" value="F:metal ion binding"/>
    <property type="evidence" value="ECO:0007669"/>
    <property type="project" value="InterPro"/>
</dbReference>
<evidence type="ECO:0000256" key="4">
    <source>
        <dbReference type="PROSITE-ProRule" id="PRU00409"/>
    </source>
</evidence>
<dbReference type="InterPro" id="IPR003781">
    <property type="entry name" value="CoA-bd"/>
</dbReference>
<dbReference type="InterPro" id="IPR011761">
    <property type="entry name" value="ATP-grasp"/>
</dbReference>